<sequence length="153" mass="17205">MSKAIVKKTAICLRSTGGFSEFLMDSIENVDKELSTTNIPKSYKRSKGNGKLIKQHDFTFGNKIARVYAWNDGEAGWENKNELPPPIAEDLYFGNVYIIGHNENKQVDIYADEFKKLLNTHFGGFEDIDSDDSWSSEEEAASDDSIHDFIVSG</sequence>
<accession>A0A6C0AVA9</accession>
<dbReference type="AlphaFoldDB" id="A0A6C0AVA9"/>
<dbReference type="EMBL" id="MN738769">
    <property type="protein sequence ID" value="QHS83877.1"/>
    <property type="molecule type" value="Genomic_DNA"/>
</dbReference>
<protein>
    <submittedName>
        <fullName evidence="1">Uncharacterized protein</fullName>
    </submittedName>
</protein>
<name>A0A6C0AVA9_9ZZZZ</name>
<reference evidence="1" key="1">
    <citation type="journal article" date="2020" name="Nature">
        <title>Giant virus diversity and host interactions through global metagenomics.</title>
        <authorList>
            <person name="Schulz F."/>
            <person name="Roux S."/>
            <person name="Paez-Espino D."/>
            <person name="Jungbluth S."/>
            <person name="Walsh D.A."/>
            <person name="Denef V.J."/>
            <person name="McMahon K.D."/>
            <person name="Konstantinidis K.T."/>
            <person name="Eloe-Fadrosh E.A."/>
            <person name="Kyrpides N.C."/>
            <person name="Woyke T."/>
        </authorList>
    </citation>
    <scope>NUCLEOTIDE SEQUENCE</scope>
    <source>
        <strain evidence="1">GVMAG-S-ERX555961-36</strain>
    </source>
</reference>
<proteinExistence type="predicted"/>
<organism evidence="1">
    <name type="scientific">viral metagenome</name>
    <dbReference type="NCBI Taxonomy" id="1070528"/>
    <lineage>
        <taxon>unclassified sequences</taxon>
        <taxon>metagenomes</taxon>
        <taxon>organismal metagenomes</taxon>
    </lineage>
</organism>
<evidence type="ECO:0000313" key="1">
    <source>
        <dbReference type="EMBL" id="QHS83877.1"/>
    </source>
</evidence>